<gene>
    <name evidence="1" type="ORF">ENJ74_01505</name>
</gene>
<comment type="caution">
    <text evidence="1">The sequence shown here is derived from an EMBL/GenBank/DDBJ whole genome shotgun (WGS) entry which is preliminary data.</text>
</comment>
<proteinExistence type="predicted"/>
<feature type="non-terminal residue" evidence="1">
    <location>
        <position position="88"/>
    </location>
</feature>
<evidence type="ECO:0000313" key="1">
    <source>
        <dbReference type="EMBL" id="HFC03524.1"/>
    </source>
</evidence>
<dbReference type="Proteomes" id="UP000885722">
    <property type="component" value="Unassembled WGS sequence"/>
</dbReference>
<dbReference type="EMBL" id="DRNO01000102">
    <property type="protein sequence ID" value="HFC03524.1"/>
    <property type="molecule type" value="Genomic_DNA"/>
</dbReference>
<sequence length="88" mass="9876">MKRYLLSSFLLLVILQTVSAYTLQVVFPRPGSVLEEGKSYSIRWKTDLKGKLCITGLLGGHPKGFLHDCNIDAQSGHFLWHIPKGYVS</sequence>
<name>A0A7V2WLT6_9BACT</name>
<organism evidence="1">
    <name type="scientific">Nitratifractor salsuginis</name>
    <dbReference type="NCBI Taxonomy" id="269261"/>
    <lineage>
        <taxon>Bacteria</taxon>
        <taxon>Pseudomonadati</taxon>
        <taxon>Campylobacterota</taxon>
        <taxon>Epsilonproteobacteria</taxon>
        <taxon>Campylobacterales</taxon>
        <taxon>Sulfurovaceae</taxon>
        <taxon>Nitratifractor</taxon>
    </lineage>
</organism>
<protein>
    <submittedName>
        <fullName evidence="1">Uncharacterized protein</fullName>
    </submittedName>
</protein>
<reference evidence="1" key="1">
    <citation type="journal article" date="2020" name="mSystems">
        <title>Genome- and Community-Level Interaction Insights into Carbon Utilization and Element Cycling Functions of Hydrothermarchaeota in Hydrothermal Sediment.</title>
        <authorList>
            <person name="Zhou Z."/>
            <person name="Liu Y."/>
            <person name="Xu W."/>
            <person name="Pan J."/>
            <person name="Luo Z.H."/>
            <person name="Li M."/>
        </authorList>
    </citation>
    <scope>NUCLEOTIDE SEQUENCE [LARGE SCALE GENOMIC DNA]</scope>
    <source>
        <strain evidence="1">HyVt-513</strain>
    </source>
</reference>
<dbReference type="AlphaFoldDB" id="A0A7V2WLT6"/>
<accession>A0A7V2WLT6</accession>